<comment type="caution">
    <text evidence="1">The sequence shown here is derived from an EMBL/GenBank/DDBJ whole genome shotgun (WGS) entry which is preliminary data.</text>
</comment>
<sequence>MQGGVSKGTVQILHDDGRNIRETVIPTSFENSGMADCDGEEYLQITKKGQAECYANEAVLEATVEVRHDLPAVDNTYPLQVTVNGYDGMKLVVEGKDAKTQPVKEYKQENSSSSYDANMHEYITPADYPSSLNFSYFRGIPAVPQEAVNICILHRQGVIPPFAL</sequence>
<reference evidence="1 2" key="1">
    <citation type="submission" date="2011-08" db="EMBL/GenBank/DDBJ databases">
        <authorList>
            <person name="Weinstock G."/>
            <person name="Sodergren E."/>
            <person name="Clifton S."/>
            <person name="Fulton L."/>
            <person name="Fulton B."/>
            <person name="Courtney L."/>
            <person name="Fronick C."/>
            <person name="Harrison M."/>
            <person name="Strong C."/>
            <person name="Farmer C."/>
            <person name="Delahaunty K."/>
            <person name="Markovic C."/>
            <person name="Hall O."/>
            <person name="Minx P."/>
            <person name="Tomlinson C."/>
            <person name="Mitreva M."/>
            <person name="Hou S."/>
            <person name="Chen J."/>
            <person name="Wollam A."/>
            <person name="Pepin K.H."/>
            <person name="Johnson M."/>
            <person name="Bhonagiri V."/>
            <person name="Zhang X."/>
            <person name="Suruliraj S."/>
            <person name="Warren W."/>
            <person name="Chinwalla A."/>
            <person name="Mardis E.R."/>
            <person name="Wilson R.K."/>
        </authorList>
    </citation>
    <scope>NUCLEOTIDE SEQUENCE [LARGE SCALE GENOMIC DNA]</scope>
    <source>
        <strain evidence="1 2">F0432</strain>
    </source>
</reference>
<dbReference type="STRING" id="797473.HMPREF9080_02822"/>
<dbReference type="HOGENOM" id="CLU_1616020_0_0_6"/>
<dbReference type="Proteomes" id="UP000004750">
    <property type="component" value="Unassembled WGS sequence"/>
</dbReference>
<evidence type="ECO:0000313" key="1">
    <source>
        <dbReference type="EMBL" id="EHM50497.1"/>
    </source>
</evidence>
<protein>
    <submittedName>
        <fullName evidence="1">Uncharacterized protein</fullName>
    </submittedName>
</protein>
<dbReference type="EMBL" id="AGCM01000180">
    <property type="protein sequence ID" value="EHM50497.1"/>
    <property type="molecule type" value="Genomic_DNA"/>
</dbReference>
<proteinExistence type="predicted"/>
<gene>
    <name evidence="1" type="ORF">HMPREF9080_02822</name>
</gene>
<organism evidence="1 2">
    <name type="scientific">Cardiobacterium valvarum F0432</name>
    <dbReference type="NCBI Taxonomy" id="797473"/>
    <lineage>
        <taxon>Bacteria</taxon>
        <taxon>Pseudomonadati</taxon>
        <taxon>Pseudomonadota</taxon>
        <taxon>Gammaproteobacteria</taxon>
        <taxon>Cardiobacteriales</taxon>
        <taxon>Cardiobacteriaceae</taxon>
        <taxon>Cardiobacterium</taxon>
    </lineage>
</organism>
<dbReference type="AlphaFoldDB" id="G9ZJ53"/>
<name>G9ZJ53_9GAMM</name>
<accession>G9ZJ53</accession>
<evidence type="ECO:0000313" key="2">
    <source>
        <dbReference type="Proteomes" id="UP000004750"/>
    </source>
</evidence>